<dbReference type="GO" id="GO:0007059">
    <property type="term" value="P:chromosome segregation"/>
    <property type="evidence" value="ECO:0007669"/>
    <property type="project" value="UniProtKB-KW"/>
</dbReference>
<comment type="caution">
    <text evidence="6">The sequence shown here is derived from an EMBL/GenBank/DDBJ whole genome shotgun (WGS) entry which is preliminary data.</text>
</comment>
<reference evidence="6 7" key="1">
    <citation type="submission" date="2015-06" db="EMBL/GenBank/DDBJ databases">
        <title>Draft genome sequence of the purine-degrading Clostridium cylindrosporum HC-1 (DSM 605).</title>
        <authorList>
            <person name="Poehlein A."/>
            <person name="Schiel-Bengelsdorf B."/>
            <person name="Bengelsdorf F."/>
            <person name="Daniel R."/>
            <person name="Duerre P."/>
        </authorList>
    </citation>
    <scope>NUCLEOTIDE SEQUENCE [LARGE SCALE GENOMIC DNA]</scope>
    <source>
        <strain evidence="6 7">DSM 605</strain>
    </source>
</reference>
<dbReference type="Pfam" id="PF23552">
    <property type="entry name" value="ParB_C"/>
    <property type="match status" value="1"/>
</dbReference>
<dbReference type="Proteomes" id="UP000036756">
    <property type="component" value="Unassembled WGS sequence"/>
</dbReference>
<dbReference type="SMART" id="SM00470">
    <property type="entry name" value="ParB"/>
    <property type="match status" value="1"/>
</dbReference>
<evidence type="ECO:0000256" key="2">
    <source>
        <dbReference type="ARBA" id="ARBA00006295"/>
    </source>
</evidence>
<dbReference type="STRING" id="1121307.CLCY_3c00240"/>
<organism evidence="6 7">
    <name type="scientific">Clostridium cylindrosporum DSM 605</name>
    <dbReference type="NCBI Taxonomy" id="1121307"/>
    <lineage>
        <taxon>Bacteria</taxon>
        <taxon>Bacillati</taxon>
        <taxon>Bacillota</taxon>
        <taxon>Clostridia</taxon>
        <taxon>Eubacteriales</taxon>
        <taxon>Clostridiaceae</taxon>
        <taxon>Clostridium</taxon>
    </lineage>
</organism>
<dbReference type="InterPro" id="IPR050336">
    <property type="entry name" value="Chromosome_partition/occlusion"/>
</dbReference>
<dbReference type="FunFam" id="3.90.1530.30:FF:000001">
    <property type="entry name" value="Chromosome partitioning protein ParB"/>
    <property type="match status" value="1"/>
</dbReference>
<dbReference type="GO" id="GO:0045881">
    <property type="term" value="P:positive regulation of sporulation resulting in formation of a cellular spore"/>
    <property type="evidence" value="ECO:0007669"/>
    <property type="project" value="TreeGrafter"/>
</dbReference>
<dbReference type="Pfam" id="PF02195">
    <property type="entry name" value="ParB_N"/>
    <property type="match status" value="1"/>
</dbReference>
<dbReference type="AlphaFoldDB" id="A0A0J8D783"/>
<accession>A0A0J8D783</accession>
<evidence type="ECO:0000313" key="7">
    <source>
        <dbReference type="Proteomes" id="UP000036756"/>
    </source>
</evidence>
<evidence type="ECO:0000256" key="1">
    <source>
        <dbReference type="ARBA" id="ARBA00004453"/>
    </source>
</evidence>
<sequence length="283" mass="32328">MAKKGALGKGLSALIPEDNGVIEKAREASIEVNIDDVFPNKLQPRHDFDEEKIESLAQSIKEHGIIQPIIVKKEGDFYKIIAGERRWRASKKIGMKKIPIIERDFSEREIAEISLIENIQREDLNPIEEALAYKRLSKEFNLTQEEISTRVGKSRAAITNTMRLLTLHDDIINLIEKRSLTEGHGKIIAGIEDKDIQLKIADKVIKEELNVRQTETLIREINLDKSTKKVEKAKDIHVKHVEERLKEILGTKVSINQGKKKGKLEIEFYSDADLNRILDLISK</sequence>
<keyword evidence="3" id="KW-0159">Chromosome partition</keyword>
<name>A0A0J8D783_CLOCY</name>
<dbReference type="Pfam" id="PF17762">
    <property type="entry name" value="HTH_ParB"/>
    <property type="match status" value="1"/>
</dbReference>
<dbReference type="GO" id="GO:0005694">
    <property type="term" value="C:chromosome"/>
    <property type="evidence" value="ECO:0007669"/>
    <property type="project" value="TreeGrafter"/>
</dbReference>
<evidence type="ECO:0000313" key="6">
    <source>
        <dbReference type="EMBL" id="KMT21757.1"/>
    </source>
</evidence>
<dbReference type="PANTHER" id="PTHR33375">
    <property type="entry name" value="CHROMOSOME-PARTITIONING PROTEIN PARB-RELATED"/>
    <property type="match status" value="1"/>
</dbReference>
<dbReference type="InterPro" id="IPR057240">
    <property type="entry name" value="ParB_dimer_C"/>
</dbReference>
<dbReference type="SUPFAM" id="SSF110849">
    <property type="entry name" value="ParB/Sulfiredoxin"/>
    <property type="match status" value="1"/>
</dbReference>
<dbReference type="InterPro" id="IPR004437">
    <property type="entry name" value="ParB/RepB/Spo0J"/>
</dbReference>
<dbReference type="RefSeq" id="WP_048570419.1">
    <property type="nucleotide sequence ID" value="NZ_LFVU01000026.1"/>
</dbReference>
<dbReference type="CDD" id="cd16393">
    <property type="entry name" value="SPO0J_N"/>
    <property type="match status" value="1"/>
</dbReference>
<proteinExistence type="inferred from homology"/>
<gene>
    <name evidence="6" type="primary">spo0J</name>
    <name evidence="6" type="ORF">CLCY_3c00240</name>
</gene>
<evidence type="ECO:0000256" key="3">
    <source>
        <dbReference type="ARBA" id="ARBA00022829"/>
    </source>
</evidence>
<dbReference type="InterPro" id="IPR036086">
    <property type="entry name" value="ParB/Sulfiredoxin_sf"/>
</dbReference>
<keyword evidence="4" id="KW-0238">DNA-binding</keyword>
<dbReference type="GO" id="GO:0003677">
    <property type="term" value="F:DNA binding"/>
    <property type="evidence" value="ECO:0007669"/>
    <property type="project" value="UniProtKB-KW"/>
</dbReference>
<evidence type="ECO:0000259" key="5">
    <source>
        <dbReference type="SMART" id="SM00470"/>
    </source>
</evidence>
<feature type="domain" description="ParB-like N-terminal" evidence="5">
    <location>
        <begin position="30"/>
        <end position="119"/>
    </location>
</feature>
<dbReference type="Gene3D" id="3.90.1530.30">
    <property type="match status" value="1"/>
</dbReference>
<comment type="subcellular location">
    <subcellularLocation>
        <location evidence="1">Cytoplasm</location>
        <location evidence="1">Nucleoid</location>
    </subcellularLocation>
</comment>
<dbReference type="OrthoDB" id="9802051at2"/>
<protein>
    <submittedName>
        <fullName evidence="6">Stage 0 sporulation protein J</fullName>
    </submittedName>
</protein>
<keyword evidence="7" id="KW-1185">Reference proteome</keyword>
<evidence type="ECO:0000256" key="4">
    <source>
        <dbReference type="ARBA" id="ARBA00023125"/>
    </source>
</evidence>
<dbReference type="NCBIfam" id="TIGR00180">
    <property type="entry name" value="parB_part"/>
    <property type="match status" value="1"/>
</dbReference>
<dbReference type="PATRIC" id="fig|1121307.3.peg.1378"/>
<dbReference type="GO" id="GO:0009295">
    <property type="term" value="C:nucleoid"/>
    <property type="evidence" value="ECO:0007669"/>
    <property type="project" value="UniProtKB-SubCell"/>
</dbReference>
<dbReference type="FunFam" id="1.10.10.2830:FF:000001">
    <property type="entry name" value="Chromosome partitioning protein ParB"/>
    <property type="match status" value="1"/>
</dbReference>
<dbReference type="PANTHER" id="PTHR33375:SF1">
    <property type="entry name" value="CHROMOSOME-PARTITIONING PROTEIN PARB-RELATED"/>
    <property type="match status" value="1"/>
</dbReference>
<dbReference type="InterPro" id="IPR041468">
    <property type="entry name" value="HTH_ParB/Spo0J"/>
</dbReference>
<comment type="similarity">
    <text evidence="2">Belongs to the ParB family.</text>
</comment>
<dbReference type="InterPro" id="IPR003115">
    <property type="entry name" value="ParB_N"/>
</dbReference>
<dbReference type="EMBL" id="LFVU01000026">
    <property type="protein sequence ID" value="KMT21757.1"/>
    <property type="molecule type" value="Genomic_DNA"/>
</dbReference>
<dbReference type="Gene3D" id="1.10.10.2830">
    <property type="match status" value="1"/>
</dbReference>